<name>A0ABU4L2L3_9ACTN</name>
<dbReference type="Proteomes" id="UP001271723">
    <property type="component" value="Unassembled WGS sequence"/>
</dbReference>
<sequence>MVRKESLAQLLDEGRRKIQVTDEELDEAKRRRRLLAASARRVFPGSTTYFNGSVAHGDANTPLTDVDLGVVLTKKDAEPYGPGKKSALALMEIAREAIHEDLDAEFPKLTVEVAGRRRAVLVRFGDPVTQGQDDFTADVMTALPHPSDRGLYIPNTKIADQWDRADPITHTQMVLKAITDTKVVFARTVRLLKHWNCTHSKPMCSWNIKALCLGCLDEPMPLINALQVFFTYAADEIDKGPTPDPARVAGPIPLNMTRREVHKRLCTARDYVDLAIEHETAGRALSAQHALHQVLPELVPDADATQEEAARLTSTVRSGGTAATGLGLAVGLVTPTRAWGN</sequence>
<dbReference type="RefSeq" id="WP_086757006.1">
    <property type="nucleotide sequence ID" value="NZ_JAGJBZ010000001.1"/>
</dbReference>
<evidence type="ECO:0000313" key="1">
    <source>
        <dbReference type="EMBL" id="MDX2909936.1"/>
    </source>
</evidence>
<comment type="caution">
    <text evidence="1">The sequence shown here is derived from an EMBL/GenBank/DDBJ whole genome shotgun (WGS) entry which is preliminary data.</text>
</comment>
<reference evidence="1 2" key="1">
    <citation type="journal article" date="2023" name="Microb. Genom.">
        <title>Mesoterricola silvestris gen. nov., sp. nov., Mesoterricola sediminis sp. nov., Geothrix oryzae sp. nov., Geothrix edaphica sp. nov., Geothrix rubra sp. nov., and Geothrix limicola sp. nov., six novel members of Acidobacteriota isolated from soils.</title>
        <authorList>
            <person name="Weisberg A.J."/>
            <person name="Pearce E."/>
            <person name="Kramer C.G."/>
            <person name="Chang J.H."/>
            <person name="Clarke C.R."/>
        </authorList>
    </citation>
    <scope>NUCLEOTIDE SEQUENCE [LARGE SCALE GENOMIC DNA]</scope>
    <source>
        <strain evidence="1 2">NRRL_B-2795</strain>
    </source>
</reference>
<accession>A0ABU4L2L3</accession>
<keyword evidence="2" id="KW-1185">Reference proteome</keyword>
<organism evidence="1 2">
    <name type="scientific">Streptomyces griseiscabiei</name>
    <dbReference type="NCBI Taxonomy" id="2993540"/>
    <lineage>
        <taxon>Bacteria</taxon>
        <taxon>Bacillati</taxon>
        <taxon>Actinomycetota</taxon>
        <taxon>Actinomycetes</taxon>
        <taxon>Kitasatosporales</taxon>
        <taxon>Streptomycetaceae</taxon>
        <taxon>Streptomyces</taxon>
    </lineage>
</organism>
<proteinExistence type="predicted"/>
<evidence type="ECO:0000313" key="2">
    <source>
        <dbReference type="Proteomes" id="UP001271723"/>
    </source>
</evidence>
<protein>
    <recommendedName>
        <fullName evidence="3">Nucleotidyltransferase</fullName>
    </recommendedName>
</protein>
<evidence type="ECO:0008006" key="3">
    <source>
        <dbReference type="Google" id="ProtNLM"/>
    </source>
</evidence>
<dbReference type="EMBL" id="JARAVY010000005">
    <property type="protein sequence ID" value="MDX2909936.1"/>
    <property type="molecule type" value="Genomic_DNA"/>
</dbReference>
<gene>
    <name evidence="1" type="ORF">PV517_14640</name>
</gene>